<accession>A0AB34JV74</accession>
<proteinExistence type="inferred from homology"/>
<evidence type="ECO:0000256" key="8">
    <source>
        <dbReference type="SAM" id="SignalP"/>
    </source>
</evidence>
<dbReference type="PANTHER" id="PTHR31616">
    <property type="entry name" value="TREHALASE"/>
    <property type="match status" value="1"/>
</dbReference>
<dbReference type="InterPro" id="IPR012341">
    <property type="entry name" value="6hp_glycosidase-like_sf"/>
</dbReference>
<evidence type="ECO:0000256" key="4">
    <source>
        <dbReference type="ARBA" id="ARBA00022801"/>
    </source>
</evidence>
<keyword evidence="11" id="KW-1185">Reference proteome</keyword>
<keyword evidence="7" id="KW-0624">Polysaccharide degradation</keyword>
<dbReference type="PANTHER" id="PTHR31616:SF9">
    <property type="entry name" value="GLUCOAMYLASE, INTRACELLULAR SPORULATION-SPECIFIC"/>
    <property type="match status" value="1"/>
</dbReference>
<comment type="caution">
    <text evidence="10">The sequence shown here is derived from an EMBL/GenBank/DDBJ whole genome shotgun (WGS) entry which is preliminary data.</text>
</comment>
<evidence type="ECO:0000256" key="6">
    <source>
        <dbReference type="ARBA" id="ARBA00023295"/>
    </source>
</evidence>
<feature type="signal peptide" evidence="8">
    <location>
        <begin position="1"/>
        <end position="28"/>
    </location>
</feature>
<feature type="chain" id="PRO_5044207216" description="glucan 1,4-alpha-glucosidase" evidence="8">
    <location>
        <begin position="29"/>
        <end position="515"/>
    </location>
</feature>
<name>A0AB34JV74_PRYPA</name>
<gene>
    <name evidence="10" type="ORF">AB1Y20_014912</name>
</gene>
<evidence type="ECO:0000256" key="5">
    <source>
        <dbReference type="ARBA" id="ARBA00023277"/>
    </source>
</evidence>
<keyword evidence="6" id="KW-0326">Glycosidase</keyword>
<evidence type="ECO:0000256" key="1">
    <source>
        <dbReference type="ARBA" id="ARBA00001863"/>
    </source>
</evidence>
<dbReference type="EMBL" id="JBGBPQ010000003">
    <property type="protein sequence ID" value="KAL1526184.1"/>
    <property type="molecule type" value="Genomic_DNA"/>
</dbReference>
<dbReference type="GO" id="GO:0004339">
    <property type="term" value="F:glucan 1,4-alpha-glucosidase activity"/>
    <property type="evidence" value="ECO:0007669"/>
    <property type="project" value="UniProtKB-EC"/>
</dbReference>
<comment type="catalytic activity">
    <reaction evidence="1">
        <text>Hydrolysis of terminal (1-&gt;4)-linked alpha-D-glucose residues successively from non-reducing ends of the chains with release of beta-D-glucose.</text>
        <dbReference type="EC" id="3.2.1.3"/>
    </reaction>
</comment>
<reference evidence="10 11" key="1">
    <citation type="journal article" date="2024" name="Science">
        <title>Giant polyketide synthase enzymes in the biosynthesis of giant marine polyether toxins.</title>
        <authorList>
            <person name="Fallon T.R."/>
            <person name="Shende V.V."/>
            <person name="Wierzbicki I.H."/>
            <person name="Pendleton A.L."/>
            <person name="Watervoot N.F."/>
            <person name="Auber R.P."/>
            <person name="Gonzalez D.J."/>
            <person name="Wisecaver J.H."/>
            <person name="Moore B.S."/>
        </authorList>
    </citation>
    <scope>NUCLEOTIDE SEQUENCE [LARGE SCALE GENOMIC DNA]</scope>
    <source>
        <strain evidence="10 11">12B1</strain>
    </source>
</reference>
<evidence type="ECO:0000256" key="2">
    <source>
        <dbReference type="ARBA" id="ARBA00006188"/>
    </source>
</evidence>
<dbReference type="InterPro" id="IPR000165">
    <property type="entry name" value="Glucoamylase"/>
</dbReference>
<dbReference type="AlphaFoldDB" id="A0AB34JV74"/>
<organism evidence="10 11">
    <name type="scientific">Prymnesium parvum</name>
    <name type="common">Toxic golden alga</name>
    <dbReference type="NCBI Taxonomy" id="97485"/>
    <lineage>
        <taxon>Eukaryota</taxon>
        <taxon>Haptista</taxon>
        <taxon>Haptophyta</taxon>
        <taxon>Prymnesiophyceae</taxon>
        <taxon>Prymnesiales</taxon>
        <taxon>Prymnesiaceae</taxon>
        <taxon>Prymnesium</taxon>
    </lineage>
</organism>
<protein>
    <recommendedName>
        <fullName evidence="3">glucan 1,4-alpha-glucosidase</fullName>
        <ecNumber evidence="3">3.2.1.3</ecNumber>
    </recommendedName>
</protein>
<dbReference type="SUPFAM" id="SSF48208">
    <property type="entry name" value="Six-hairpin glycosidases"/>
    <property type="match status" value="1"/>
</dbReference>
<keyword evidence="5" id="KW-0119">Carbohydrate metabolism</keyword>
<dbReference type="Pfam" id="PF00723">
    <property type="entry name" value="Glyco_hydro_15"/>
    <property type="match status" value="1"/>
</dbReference>
<evidence type="ECO:0000256" key="7">
    <source>
        <dbReference type="ARBA" id="ARBA00023326"/>
    </source>
</evidence>
<keyword evidence="4" id="KW-0378">Hydrolase</keyword>
<keyword evidence="8" id="KW-0732">Signal</keyword>
<evidence type="ECO:0000259" key="9">
    <source>
        <dbReference type="Pfam" id="PF00723"/>
    </source>
</evidence>
<dbReference type="EC" id="3.2.1.3" evidence="3"/>
<dbReference type="Proteomes" id="UP001515480">
    <property type="component" value="Unassembled WGS sequence"/>
</dbReference>
<dbReference type="PRINTS" id="PR00736">
    <property type="entry name" value="GLHYDRLASE15"/>
</dbReference>
<dbReference type="InterPro" id="IPR008928">
    <property type="entry name" value="6-hairpin_glycosidase_sf"/>
</dbReference>
<sequence>MLLDHAHTRRPAVACGALALLSLATLRTLPTALHDVHPPTPPSCFVLRPGGPPFAAAELSAIRRLLAANVNVNGTGAVVAAPDHHTGPGGSPHADLSADYYWHWPRDAALAIASLERSGLASLAQLRAYAAWEAALLARPPASRSPIDPSRWVPVGTEPKFAIPSGAPFDAPWCRPQNDAPALRLLALLPLATRLLGGGGGGALERASLWRADGGGTLQASVAYIIGGGWREATCDLWEEVISADLLWNRLLMARGAEAAAPLADALGEPELAAACRATAAEIRRGLASHVGPGGALSEAPRAAAAAAWRTGAAEARAADGALVLALNLGFDAPRPAFAPLSREVGATVARLTAAFCREYPINADAAEAGVPGVLYGRYPGDEYHGGNPWILTTAALAQLLYRVGLALCARSGAEAEPPDAAVMRIWAETLNAPELAAASPADAARIFSSAGDSVLSRIAHYVRESNDGDFVLYEQLDKHTGKQTSARSLTWSYAEVLDALHWRTELRRGPLQCY</sequence>
<evidence type="ECO:0000256" key="3">
    <source>
        <dbReference type="ARBA" id="ARBA00012593"/>
    </source>
</evidence>
<dbReference type="Gene3D" id="1.50.10.10">
    <property type="match status" value="1"/>
</dbReference>
<dbReference type="InterPro" id="IPR011613">
    <property type="entry name" value="GH15-like"/>
</dbReference>
<dbReference type="GO" id="GO:0000272">
    <property type="term" value="P:polysaccharide catabolic process"/>
    <property type="evidence" value="ECO:0007669"/>
    <property type="project" value="UniProtKB-KW"/>
</dbReference>
<evidence type="ECO:0000313" key="10">
    <source>
        <dbReference type="EMBL" id="KAL1526184.1"/>
    </source>
</evidence>
<comment type="similarity">
    <text evidence="2">Belongs to the glycosyl hydrolase 15 family.</text>
</comment>
<evidence type="ECO:0000313" key="11">
    <source>
        <dbReference type="Proteomes" id="UP001515480"/>
    </source>
</evidence>
<feature type="domain" description="GH15-like" evidence="9">
    <location>
        <begin position="74"/>
        <end position="501"/>
    </location>
</feature>